<gene>
    <name evidence="2" type="ORF">Tco_1055669</name>
</gene>
<accession>A0ABQ5H249</accession>
<sequence length="251" mass="28132">KKAPAKTDRSKGIDLLSEAALLEEAQLKKAIKKGKQETNIHQAGGSSKGANLESEVPDEPKGKLIDTSEGTCLKLGVLNVSKSDSSESEHESWGDSDDDNDQQSDDARIEYDDEDKAANLNKTDDEEEDEFVHTLDDYVPTDDENIDDEEYDRINKEMYDDVNVELKDAELANEERGDEEMTHAEQVNVEHKEVTLRATIKSKVLTVVQGFLGTSLDDALYKVLQRHTAELIKEHSVLVDVVEKLKQQYKP</sequence>
<feature type="region of interest" description="Disordered" evidence="1">
    <location>
        <begin position="31"/>
        <end position="68"/>
    </location>
</feature>
<dbReference type="EMBL" id="BQNB010019073">
    <property type="protein sequence ID" value="GJT81327.1"/>
    <property type="molecule type" value="Genomic_DNA"/>
</dbReference>
<protein>
    <submittedName>
        <fullName evidence="2">Uncharacterized protein</fullName>
    </submittedName>
</protein>
<organism evidence="2 3">
    <name type="scientific">Tanacetum coccineum</name>
    <dbReference type="NCBI Taxonomy" id="301880"/>
    <lineage>
        <taxon>Eukaryota</taxon>
        <taxon>Viridiplantae</taxon>
        <taxon>Streptophyta</taxon>
        <taxon>Embryophyta</taxon>
        <taxon>Tracheophyta</taxon>
        <taxon>Spermatophyta</taxon>
        <taxon>Magnoliopsida</taxon>
        <taxon>eudicotyledons</taxon>
        <taxon>Gunneridae</taxon>
        <taxon>Pentapetalae</taxon>
        <taxon>asterids</taxon>
        <taxon>campanulids</taxon>
        <taxon>Asterales</taxon>
        <taxon>Asteraceae</taxon>
        <taxon>Asteroideae</taxon>
        <taxon>Anthemideae</taxon>
        <taxon>Anthemidinae</taxon>
        <taxon>Tanacetum</taxon>
    </lineage>
</organism>
<feature type="compositionally biased region" description="Basic and acidic residues" evidence="1">
    <location>
        <begin position="84"/>
        <end position="93"/>
    </location>
</feature>
<proteinExistence type="predicted"/>
<dbReference type="Proteomes" id="UP001151760">
    <property type="component" value="Unassembled WGS sequence"/>
</dbReference>
<name>A0ABQ5H249_9ASTR</name>
<feature type="region of interest" description="Disordered" evidence="1">
    <location>
        <begin position="80"/>
        <end position="130"/>
    </location>
</feature>
<evidence type="ECO:0000313" key="2">
    <source>
        <dbReference type="EMBL" id="GJT81327.1"/>
    </source>
</evidence>
<keyword evidence="3" id="KW-1185">Reference proteome</keyword>
<evidence type="ECO:0000313" key="3">
    <source>
        <dbReference type="Proteomes" id="UP001151760"/>
    </source>
</evidence>
<reference evidence="2" key="1">
    <citation type="journal article" date="2022" name="Int. J. Mol. Sci.">
        <title>Draft Genome of Tanacetum Coccineum: Genomic Comparison of Closely Related Tanacetum-Family Plants.</title>
        <authorList>
            <person name="Yamashiro T."/>
            <person name="Shiraishi A."/>
            <person name="Nakayama K."/>
            <person name="Satake H."/>
        </authorList>
    </citation>
    <scope>NUCLEOTIDE SEQUENCE</scope>
</reference>
<feature type="compositionally biased region" description="Polar residues" evidence="1">
    <location>
        <begin position="37"/>
        <end position="49"/>
    </location>
</feature>
<evidence type="ECO:0000256" key="1">
    <source>
        <dbReference type="SAM" id="MobiDB-lite"/>
    </source>
</evidence>
<feature type="non-terminal residue" evidence="2">
    <location>
        <position position="1"/>
    </location>
</feature>
<comment type="caution">
    <text evidence="2">The sequence shown here is derived from an EMBL/GenBank/DDBJ whole genome shotgun (WGS) entry which is preliminary data.</text>
</comment>
<feature type="compositionally biased region" description="Acidic residues" evidence="1">
    <location>
        <begin position="94"/>
        <end position="104"/>
    </location>
</feature>
<reference evidence="2" key="2">
    <citation type="submission" date="2022-01" db="EMBL/GenBank/DDBJ databases">
        <authorList>
            <person name="Yamashiro T."/>
            <person name="Shiraishi A."/>
            <person name="Satake H."/>
            <person name="Nakayama K."/>
        </authorList>
    </citation>
    <scope>NUCLEOTIDE SEQUENCE</scope>
</reference>